<evidence type="ECO:0000256" key="4">
    <source>
        <dbReference type="ARBA" id="ARBA00022737"/>
    </source>
</evidence>
<dbReference type="Proteomes" id="UP001528411">
    <property type="component" value="Unassembled WGS sequence"/>
</dbReference>
<dbReference type="InterPro" id="IPR025202">
    <property type="entry name" value="PLD-like_dom"/>
</dbReference>
<reference evidence="9 10" key="1">
    <citation type="submission" date="2023-01" db="EMBL/GenBank/DDBJ databases">
        <title>Psychrosphaera sp. nov., isolated from marine algae.</title>
        <authorList>
            <person name="Bayburt H."/>
            <person name="Choi B.J."/>
            <person name="Kim J.M."/>
            <person name="Choi D.G."/>
            <person name="Jeon C.O."/>
        </authorList>
    </citation>
    <scope>NUCLEOTIDE SEQUENCE [LARGE SCALE GENOMIC DNA]</scope>
    <source>
        <strain evidence="9 10">G1-22</strain>
    </source>
</reference>
<sequence length="440" mass="50804">MLFETKPIALDVGDINILDSAKSYLSALLEHISRAEKRIYITALYLQDDDAGKIILDALYQAKQLRPKLNINVFVDAHRAQRGLIGEKQQLGNRALYLKLAQQYGDTINIYGVAVKNKELFGVLHLKGMVFDDHVLYTGASINDVYCHQHDKYRLDRYYILNSKSLADSFCQYLDTVFIDSALAPKLNIEYYPDLQTRKTIVQKLRKLLAVTQYKTKQYRPLNCELTVKPLVGFGARNNQLNKHIRKTIQRSVDKVVIFTPYFNMPKVLVRDLAKALRRGVNVEITVGDKTANDFYIEDPDKFSTIGAIPYLYEILLVRFVKKWQKYILSGQLTIRLWKHDKNSYHLKGIISDSRYHLITGSNVNPRAWALDLENGLLIDDKNGVLNEQVENELAQIYQNTTVVKSVTELQSLRDYPQKPQKLIKKLRLTQIDRLLKRLL</sequence>
<dbReference type="RefSeq" id="WP_272179588.1">
    <property type="nucleotide sequence ID" value="NZ_JAQOMS010000002.1"/>
</dbReference>
<keyword evidence="7" id="KW-1208">Phospholipid metabolism</keyword>
<comment type="similarity">
    <text evidence="1">Belongs to the CDP-alcohol phosphatidyltransferase class-II family.</text>
</comment>
<dbReference type="CDD" id="cd09134">
    <property type="entry name" value="PLDc_PSS_G_neg_1"/>
    <property type="match status" value="1"/>
</dbReference>
<evidence type="ECO:0000256" key="3">
    <source>
        <dbReference type="ARBA" id="ARBA00022679"/>
    </source>
</evidence>
<dbReference type="PANTHER" id="PTHR12586">
    <property type="entry name" value="CDP-DIACYLGLYCEROL--SERINE O-PHOSPHATIDYLTRANSFERASE"/>
    <property type="match status" value="1"/>
</dbReference>
<keyword evidence="2" id="KW-0444">Lipid biosynthesis</keyword>
<dbReference type="SMART" id="SM00155">
    <property type="entry name" value="PLDc"/>
    <property type="match status" value="2"/>
</dbReference>
<evidence type="ECO:0000256" key="7">
    <source>
        <dbReference type="ARBA" id="ARBA00023264"/>
    </source>
</evidence>
<keyword evidence="3 9" id="KW-0808">Transferase</keyword>
<organism evidence="9 10">
    <name type="scientific">Psychrosphaera algicola</name>
    <dbReference type="NCBI Taxonomy" id="3023714"/>
    <lineage>
        <taxon>Bacteria</taxon>
        <taxon>Pseudomonadati</taxon>
        <taxon>Pseudomonadota</taxon>
        <taxon>Gammaproteobacteria</taxon>
        <taxon>Alteromonadales</taxon>
        <taxon>Pseudoalteromonadaceae</taxon>
        <taxon>Psychrosphaera</taxon>
    </lineage>
</organism>
<evidence type="ECO:0000256" key="6">
    <source>
        <dbReference type="ARBA" id="ARBA00023209"/>
    </source>
</evidence>
<evidence type="ECO:0000256" key="5">
    <source>
        <dbReference type="ARBA" id="ARBA00023098"/>
    </source>
</evidence>
<dbReference type="SUPFAM" id="SSF56024">
    <property type="entry name" value="Phospholipase D/nuclease"/>
    <property type="match status" value="2"/>
</dbReference>
<evidence type="ECO:0000256" key="1">
    <source>
        <dbReference type="ARBA" id="ARBA00010682"/>
    </source>
</evidence>
<comment type="caution">
    <text evidence="9">The sequence shown here is derived from an EMBL/GenBank/DDBJ whole genome shotgun (WGS) entry which is preliminary data.</text>
</comment>
<keyword evidence="6" id="KW-0594">Phospholipid biosynthesis</keyword>
<dbReference type="EMBL" id="JAQOMS010000002">
    <property type="protein sequence ID" value="MDC2887802.1"/>
    <property type="molecule type" value="Genomic_DNA"/>
</dbReference>
<keyword evidence="4" id="KW-0677">Repeat</keyword>
<protein>
    <submittedName>
        <fullName evidence="9">CDP-diacylglycerol--serine O-phosphatidyltransferase</fullName>
        <ecNumber evidence="9">2.7.8.8</ecNumber>
    </submittedName>
</protein>
<dbReference type="Pfam" id="PF13091">
    <property type="entry name" value="PLDc_2"/>
    <property type="match status" value="2"/>
</dbReference>
<dbReference type="GO" id="GO:0003882">
    <property type="term" value="F:CDP-diacylglycerol-serine O-phosphatidyltransferase activity"/>
    <property type="evidence" value="ECO:0007669"/>
    <property type="project" value="UniProtKB-EC"/>
</dbReference>
<dbReference type="InterPro" id="IPR016270">
    <property type="entry name" value="PGS1"/>
</dbReference>
<dbReference type="InterPro" id="IPR001736">
    <property type="entry name" value="PLipase_D/transphosphatidylase"/>
</dbReference>
<gene>
    <name evidence="9" type="primary">pssA</name>
    <name evidence="9" type="ORF">PN838_01805</name>
</gene>
<evidence type="ECO:0000256" key="2">
    <source>
        <dbReference type="ARBA" id="ARBA00022516"/>
    </source>
</evidence>
<name>A0ABT5F8E5_9GAMM</name>
<keyword evidence="10" id="KW-1185">Reference proteome</keyword>
<feature type="domain" description="PLD phosphodiesterase" evidence="8">
    <location>
        <begin position="341"/>
        <end position="368"/>
    </location>
</feature>
<dbReference type="Gene3D" id="3.30.870.10">
    <property type="entry name" value="Endonuclease Chain A"/>
    <property type="match status" value="2"/>
</dbReference>
<dbReference type="PANTHER" id="PTHR12586:SF1">
    <property type="entry name" value="CDP-DIACYLGLYCEROL--GLYCEROL-3-PHOSPHATE 3-PHOSPHATIDYLTRANSFERASE, MITOCHONDRIAL"/>
    <property type="match status" value="1"/>
</dbReference>
<dbReference type="PIRSF" id="PIRSF000850">
    <property type="entry name" value="Phospholipase_D_PSS"/>
    <property type="match status" value="1"/>
</dbReference>
<keyword evidence="5" id="KW-0443">Lipid metabolism</keyword>
<dbReference type="PROSITE" id="PS50035">
    <property type="entry name" value="PLD"/>
    <property type="match status" value="1"/>
</dbReference>
<proteinExistence type="inferred from homology"/>
<accession>A0ABT5F8E5</accession>
<dbReference type="NCBIfam" id="NF006946">
    <property type="entry name" value="PRK09428.1"/>
    <property type="match status" value="1"/>
</dbReference>
<evidence type="ECO:0000259" key="8">
    <source>
        <dbReference type="PROSITE" id="PS50035"/>
    </source>
</evidence>
<evidence type="ECO:0000313" key="10">
    <source>
        <dbReference type="Proteomes" id="UP001528411"/>
    </source>
</evidence>
<evidence type="ECO:0000313" key="9">
    <source>
        <dbReference type="EMBL" id="MDC2887802.1"/>
    </source>
</evidence>
<dbReference type="EC" id="2.7.8.8" evidence="9"/>